<dbReference type="GO" id="GO:0005737">
    <property type="term" value="C:cytoplasm"/>
    <property type="evidence" value="ECO:0007669"/>
    <property type="project" value="TreeGrafter"/>
</dbReference>
<dbReference type="OrthoDB" id="6116485at2759"/>
<dbReference type="InterPro" id="IPR029030">
    <property type="entry name" value="Caspase-like_dom_sf"/>
</dbReference>
<dbReference type="GO" id="GO:0006508">
    <property type="term" value="P:proteolysis"/>
    <property type="evidence" value="ECO:0007669"/>
    <property type="project" value="InterPro"/>
</dbReference>
<sequence length="263" mass="30187">MDYTDAKCVEGIYFNERNPDLTPQDVEMESVEESSKSVSTRYNMDRNKKNLALIINNETFDESTRMSQRQGSDRDASAIKQALESLHFNVINRKNLSVKSMKQIFTDISTMDHGNHNCFVCVILTHGEDDNLIYGTDKEVRLDTLVEMLLPNKCPGLIGKPTLFFIQACRGTKLDSGAVMYDVTDGQVEHRNIKSHKVPVWANSLAHILEKDGDRLELQQLMLSVNRRVAYEYESINDDPRLNKKKQLPSIVIMLTKELYFYK</sequence>
<dbReference type="InterPro" id="IPR016129">
    <property type="entry name" value="Caspase_his_AS"/>
</dbReference>
<dbReference type="PANTHER" id="PTHR10454:SF232">
    <property type="entry name" value="AT03047P-RELATED"/>
    <property type="match status" value="1"/>
</dbReference>
<evidence type="ECO:0000256" key="1">
    <source>
        <dbReference type="ARBA" id="ARBA00010134"/>
    </source>
</evidence>
<organism evidence="5">
    <name type="scientific">Octopus bimaculoides</name>
    <name type="common">California two-spotted octopus</name>
    <dbReference type="NCBI Taxonomy" id="37653"/>
    <lineage>
        <taxon>Eukaryota</taxon>
        <taxon>Metazoa</taxon>
        <taxon>Spiralia</taxon>
        <taxon>Lophotrochozoa</taxon>
        <taxon>Mollusca</taxon>
        <taxon>Cephalopoda</taxon>
        <taxon>Coleoidea</taxon>
        <taxon>Octopodiformes</taxon>
        <taxon>Octopoda</taxon>
        <taxon>Incirrata</taxon>
        <taxon>Octopodidae</taxon>
        <taxon>Octopus</taxon>
    </lineage>
</organism>
<dbReference type="InterPro" id="IPR002138">
    <property type="entry name" value="Pept_C14_p10"/>
</dbReference>
<comment type="similarity">
    <text evidence="1 2">Belongs to the peptidase C14A family.</text>
</comment>
<dbReference type="SUPFAM" id="SSF52129">
    <property type="entry name" value="Caspase-like"/>
    <property type="match status" value="1"/>
</dbReference>
<dbReference type="EMBL" id="KQ418629">
    <property type="protein sequence ID" value="KOF86506.1"/>
    <property type="molecule type" value="Genomic_DNA"/>
</dbReference>
<evidence type="ECO:0000256" key="2">
    <source>
        <dbReference type="RuleBase" id="RU003971"/>
    </source>
</evidence>
<dbReference type="PRINTS" id="PR00376">
    <property type="entry name" value="IL1BCENZYME"/>
</dbReference>
<dbReference type="AlphaFoldDB" id="A0A0L8HB52"/>
<accession>A0A0L8HB52</accession>
<feature type="domain" description="Caspase family p20" evidence="4">
    <location>
        <begin position="48"/>
        <end position="173"/>
    </location>
</feature>
<dbReference type="InterPro" id="IPR015917">
    <property type="entry name" value="Pept_C14A"/>
</dbReference>
<dbReference type="GO" id="GO:0004197">
    <property type="term" value="F:cysteine-type endopeptidase activity"/>
    <property type="evidence" value="ECO:0007669"/>
    <property type="project" value="InterPro"/>
</dbReference>
<dbReference type="InterPro" id="IPR001309">
    <property type="entry name" value="Pept_C14_p20"/>
</dbReference>
<gene>
    <name evidence="5" type="ORF">OCBIM_22018498mg</name>
</gene>
<dbReference type="GO" id="GO:0043525">
    <property type="term" value="P:positive regulation of neuron apoptotic process"/>
    <property type="evidence" value="ECO:0007669"/>
    <property type="project" value="TreeGrafter"/>
</dbReference>
<evidence type="ECO:0000259" key="4">
    <source>
        <dbReference type="PROSITE" id="PS50208"/>
    </source>
</evidence>
<dbReference type="PROSITE" id="PS01121">
    <property type="entry name" value="CASPASE_HIS"/>
    <property type="match status" value="1"/>
</dbReference>
<dbReference type="Gene3D" id="3.40.50.1460">
    <property type="match status" value="1"/>
</dbReference>
<dbReference type="SMART" id="SM00115">
    <property type="entry name" value="CASc"/>
    <property type="match status" value="1"/>
</dbReference>
<name>A0A0L8HB52_OCTBM</name>
<protein>
    <recommendedName>
        <fullName evidence="6">Caspase family p20 domain-containing protein</fullName>
    </recommendedName>
</protein>
<feature type="domain" description="Caspase family p10" evidence="3">
    <location>
        <begin position="201"/>
        <end position="263"/>
    </location>
</feature>
<dbReference type="PANTHER" id="PTHR10454">
    <property type="entry name" value="CASPASE"/>
    <property type="match status" value="1"/>
</dbReference>
<dbReference type="Pfam" id="PF00656">
    <property type="entry name" value="Peptidase_C14"/>
    <property type="match status" value="1"/>
</dbReference>
<proteinExistence type="inferred from homology"/>
<evidence type="ECO:0008006" key="6">
    <source>
        <dbReference type="Google" id="ProtNLM"/>
    </source>
</evidence>
<dbReference type="PROSITE" id="PS50207">
    <property type="entry name" value="CASPASE_P10"/>
    <property type="match status" value="1"/>
</dbReference>
<dbReference type="GO" id="GO:0006915">
    <property type="term" value="P:apoptotic process"/>
    <property type="evidence" value="ECO:0007669"/>
    <property type="project" value="TreeGrafter"/>
</dbReference>
<dbReference type="InterPro" id="IPR011600">
    <property type="entry name" value="Pept_C14_caspase"/>
</dbReference>
<dbReference type="PROSITE" id="PS50208">
    <property type="entry name" value="CASPASE_P20"/>
    <property type="match status" value="1"/>
</dbReference>
<evidence type="ECO:0000313" key="5">
    <source>
        <dbReference type="EMBL" id="KOF86506.1"/>
    </source>
</evidence>
<dbReference type="STRING" id="37653.A0A0L8HB52"/>
<dbReference type="InterPro" id="IPR002398">
    <property type="entry name" value="Pept_C14"/>
</dbReference>
<evidence type="ECO:0000259" key="3">
    <source>
        <dbReference type="PROSITE" id="PS50207"/>
    </source>
</evidence>
<reference evidence="5" key="1">
    <citation type="submission" date="2015-07" db="EMBL/GenBank/DDBJ databases">
        <title>MeaNS - Measles Nucleotide Surveillance Program.</title>
        <authorList>
            <person name="Tran T."/>
            <person name="Druce J."/>
        </authorList>
    </citation>
    <scope>NUCLEOTIDE SEQUENCE</scope>
    <source>
        <strain evidence="5">UCB-OBI-ISO-001</strain>
        <tissue evidence="5">Gonad</tissue>
    </source>
</reference>